<evidence type="ECO:0008006" key="4">
    <source>
        <dbReference type="Google" id="ProtNLM"/>
    </source>
</evidence>
<feature type="compositionally biased region" description="Basic and acidic residues" evidence="1">
    <location>
        <begin position="108"/>
        <end position="120"/>
    </location>
</feature>
<organism evidence="2 3">
    <name type="scientific">Natrinema salaciae</name>
    <dbReference type="NCBI Taxonomy" id="1186196"/>
    <lineage>
        <taxon>Archaea</taxon>
        <taxon>Methanobacteriati</taxon>
        <taxon>Methanobacteriota</taxon>
        <taxon>Stenosarchaea group</taxon>
        <taxon>Halobacteria</taxon>
        <taxon>Halobacteriales</taxon>
        <taxon>Natrialbaceae</taxon>
        <taxon>Natrinema</taxon>
    </lineage>
</organism>
<dbReference type="Proteomes" id="UP000199114">
    <property type="component" value="Unassembled WGS sequence"/>
</dbReference>
<evidence type="ECO:0000313" key="3">
    <source>
        <dbReference type="Proteomes" id="UP000199114"/>
    </source>
</evidence>
<evidence type="ECO:0000313" key="2">
    <source>
        <dbReference type="EMBL" id="SEP63242.1"/>
    </source>
</evidence>
<name>A0A1H8ZFT0_9EURY</name>
<dbReference type="RefSeq" id="WP_245742012.1">
    <property type="nucleotide sequence ID" value="NZ_FOFD01000001.1"/>
</dbReference>
<proteinExistence type="predicted"/>
<feature type="region of interest" description="Disordered" evidence="1">
    <location>
        <begin position="77"/>
        <end position="120"/>
    </location>
</feature>
<dbReference type="EMBL" id="FOFD01000001">
    <property type="protein sequence ID" value="SEP63242.1"/>
    <property type="molecule type" value="Genomic_DNA"/>
</dbReference>
<accession>A0A1H8ZFT0</accession>
<protein>
    <recommendedName>
        <fullName evidence="4">PRC-barrel domain-containing protein</fullName>
    </recommendedName>
</protein>
<dbReference type="AlphaFoldDB" id="A0A1H8ZFT0"/>
<keyword evidence="3" id="KW-1185">Reference proteome</keyword>
<sequence>MCATFTDDDVDKPVENSNGETVGVVAAVEGDVVHVRPDPTVVDSVKSSLGWEKGAAEIVAFDRKSIREITDDAVLLEGSFPIRDEPTADASADRGESSEGTPETNPADETKRSDADSDDE</sequence>
<feature type="compositionally biased region" description="Basic and acidic residues" evidence="1">
    <location>
        <begin position="82"/>
        <end position="97"/>
    </location>
</feature>
<reference evidence="3" key="1">
    <citation type="submission" date="2016-10" db="EMBL/GenBank/DDBJ databases">
        <authorList>
            <person name="Varghese N."/>
            <person name="Submissions S."/>
        </authorList>
    </citation>
    <scope>NUCLEOTIDE SEQUENCE [LARGE SCALE GENOMIC DNA]</scope>
    <source>
        <strain evidence="3">DSM 25055</strain>
    </source>
</reference>
<gene>
    <name evidence="2" type="ORF">SAMN04489841_0159</name>
</gene>
<feature type="region of interest" description="Disordered" evidence="1">
    <location>
        <begin position="1"/>
        <end position="22"/>
    </location>
</feature>
<evidence type="ECO:0000256" key="1">
    <source>
        <dbReference type="SAM" id="MobiDB-lite"/>
    </source>
</evidence>
<dbReference type="STRING" id="1186196.SAMN04489841_0159"/>
<feature type="compositionally biased region" description="Acidic residues" evidence="1">
    <location>
        <begin position="1"/>
        <end position="10"/>
    </location>
</feature>